<name>A0ABS9X173_9GAMM</name>
<dbReference type="SUPFAM" id="SSF56601">
    <property type="entry name" value="beta-lactamase/transpeptidase-like"/>
    <property type="match status" value="1"/>
</dbReference>
<accession>A0ABS9X173</accession>
<reference evidence="1" key="1">
    <citation type="submission" date="2022-01" db="EMBL/GenBank/DDBJ databases">
        <title>Colwellia maritima, isolated from seawater.</title>
        <authorList>
            <person name="Kristyanto S."/>
            <person name="Jung J."/>
            <person name="Jeon C.O."/>
        </authorList>
    </citation>
    <scope>NUCLEOTIDE SEQUENCE</scope>
    <source>
        <strain evidence="1">MSW7</strain>
    </source>
</reference>
<protein>
    <recommendedName>
        <fullName evidence="3">Beta-lactamase-related domain-containing protein</fullName>
    </recommendedName>
</protein>
<comment type="caution">
    <text evidence="1">The sequence shown here is derived from an EMBL/GenBank/DDBJ whole genome shotgun (WGS) entry which is preliminary data.</text>
</comment>
<organism evidence="1 2">
    <name type="scientific">Colwellia maritima</name>
    <dbReference type="NCBI Taxonomy" id="2912588"/>
    <lineage>
        <taxon>Bacteria</taxon>
        <taxon>Pseudomonadati</taxon>
        <taxon>Pseudomonadota</taxon>
        <taxon>Gammaproteobacteria</taxon>
        <taxon>Alteromonadales</taxon>
        <taxon>Colwelliaceae</taxon>
        <taxon>Colwellia</taxon>
    </lineage>
</organism>
<dbReference type="RefSeq" id="WP_242286377.1">
    <property type="nucleotide sequence ID" value="NZ_JAKKSL010000002.1"/>
</dbReference>
<dbReference type="Gene3D" id="3.40.710.10">
    <property type="entry name" value="DD-peptidase/beta-lactamase superfamily"/>
    <property type="match status" value="1"/>
</dbReference>
<proteinExistence type="predicted"/>
<dbReference type="Proteomes" id="UP001139646">
    <property type="component" value="Unassembled WGS sequence"/>
</dbReference>
<dbReference type="InterPro" id="IPR012338">
    <property type="entry name" value="Beta-lactam/transpept-like"/>
</dbReference>
<keyword evidence="2" id="KW-1185">Reference proteome</keyword>
<gene>
    <name evidence="1" type="ORF">L3081_11935</name>
</gene>
<sequence length="584" mass="64188">MNVLKSITLFSLFLLNACGNGGDQNVKNSPSVVQPTISAPTAAPTRSEASFDYLNTDSDSNNAFSTNAFLPDNPLKATNIFEGNLTITGTPIFKQNYGSSSDLPKGYRQWPSFSYAFVQDGERLIPVDRGHGFIGTAAWSITGVGAVWDEADDKGFTRAAFPYTLKENNQNCEANGLATFLFKNDGSISNVHVQNVSETCKFYGFEFYGTLTAHYNNYTIENKAQVIKDRDIEEAARIPTKPLSELVIDYPGVDLANYAYAINAADLNGYSILVNNISYSKGCNTRYGDHPYCAEKTIGIYSFTKTLHGFLVVAAIEKQYPGFKHLFIKELVPECSDNRWDGVTIEHALDMATGNYQSPIFEVDEASHEIIDHYFIPTTRKERAYFACNGRPQQVSPGTYSVYHTTDTELVGYAATAFIKSKLGKDKDAFNDILIPLYNKIGLSHYIRGTQRTTDTHEAWGGYGLSATLNDVVRVVQYIRDEGVSGDLLDPVMINEVITGEIKGLPSNTNNLHYDNGFWRLHIGAITDMSACGRATQAPMLSGFGGHTSLILPEVIITQMTDSGAIGLGKTVTDVFNNISHVCP</sequence>
<evidence type="ECO:0008006" key="3">
    <source>
        <dbReference type="Google" id="ProtNLM"/>
    </source>
</evidence>
<dbReference type="EMBL" id="JAKKSL010000002">
    <property type="protein sequence ID" value="MCI2283985.1"/>
    <property type="molecule type" value="Genomic_DNA"/>
</dbReference>
<evidence type="ECO:0000313" key="1">
    <source>
        <dbReference type="EMBL" id="MCI2283985.1"/>
    </source>
</evidence>
<evidence type="ECO:0000313" key="2">
    <source>
        <dbReference type="Proteomes" id="UP001139646"/>
    </source>
</evidence>